<dbReference type="Proteomes" id="UP000236290">
    <property type="component" value="Unassembled WGS sequence"/>
</dbReference>
<sequence length="125" mass="13564">MASNETDIPPEDNQVDGNKTDLPPEDHQVDETTATETHTENTLPEITSTENDFITENDATTEPDDTPEKVQPWKAGWMARNAEGEEKPEAKGLSHGTEKGEDIINGGFTSGVAIRMTLGTPVTAR</sequence>
<comment type="caution">
    <text evidence="2">The sequence shown here is derived from an EMBL/GenBank/DDBJ whole genome shotgun (WGS) entry which is preliminary data.</text>
</comment>
<evidence type="ECO:0000256" key="1">
    <source>
        <dbReference type="SAM" id="MobiDB-lite"/>
    </source>
</evidence>
<dbReference type="EMBL" id="MTYI01000253">
    <property type="protein sequence ID" value="PNP47804.1"/>
    <property type="molecule type" value="Genomic_DNA"/>
</dbReference>
<organism evidence="2 3">
    <name type="scientific">Trichoderma harzianum</name>
    <name type="common">Hypocrea lixii</name>
    <dbReference type="NCBI Taxonomy" id="5544"/>
    <lineage>
        <taxon>Eukaryota</taxon>
        <taxon>Fungi</taxon>
        <taxon>Dikarya</taxon>
        <taxon>Ascomycota</taxon>
        <taxon>Pezizomycotina</taxon>
        <taxon>Sordariomycetes</taxon>
        <taxon>Hypocreomycetidae</taxon>
        <taxon>Hypocreales</taxon>
        <taxon>Hypocreaceae</taxon>
        <taxon>Trichoderma</taxon>
    </lineage>
</organism>
<dbReference type="AlphaFoldDB" id="A0A2K0TQK1"/>
<name>A0A2K0TQK1_TRIHA</name>
<feature type="compositionally biased region" description="Acidic residues" evidence="1">
    <location>
        <begin position="53"/>
        <end position="65"/>
    </location>
</feature>
<evidence type="ECO:0000313" key="2">
    <source>
        <dbReference type="EMBL" id="PNP47804.1"/>
    </source>
</evidence>
<feature type="compositionally biased region" description="Low complexity" evidence="1">
    <location>
        <begin position="31"/>
        <end position="42"/>
    </location>
</feature>
<feature type="compositionally biased region" description="Basic and acidic residues" evidence="1">
    <location>
        <begin position="18"/>
        <end position="30"/>
    </location>
</feature>
<feature type="compositionally biased region" description="Basic and acidic residues" evidence="1">
    <location>
        <begin position="82"/>
        <end position="102"/>
    </location>
</feature>
<gene>
    <name evidence="2" type="ORF">THARTR1_10489</name>
</gene>
<feature type="region of interest" description="Disordered" evidence="1">
    <location>
        <begin position="1"/>
        <end position="105"/>
    </location>
</feature>
<reference evidence="2 3" key="1">
    <citation type="submission" date="2017-02" db="EMBL/GenBank/DDBJ databases">
        <title>Genomes of Trichoderma spp. with biocontrol activity.</title>
        <authorList>
            <person name="Gardiner D."/>
            <person name="Kazan K."/>
            <person name="Vos C."/>
            <person name="Harvey P."/>
        </authorList>
    </citation>
    <scope>NUCLEOTIDE SEQUENCE [LARGE SCALE GENOMIC DNA]</scope>
    <source>
        <strain evidence="2 3">Tr1</strain>
    </source>
</reference>
<protein>
    <submittedName>
        <fullName evidence="2">Uncharacterized protein</fullName>
    </submittedName>
</protein>
<dbReference type="OrthoDB" id="5068240at2759"/>
<proteinExistence type="predicted"/>
<accession>A0A2K0TQK1</accession>
<evidence type="ECO:0000313" key="3">
    <source>
        <dbReference type="Proteomes" id="UP000236290"/>
    </source>
</evidence>